<dbReference type="RefSeq" id="WP_290267828.1">
    <property type="nucleotide sequence ID" value="NZ_JAUFQQ010000005.1"/>
</dbReference>
<protein>
    <submittedName>
        <fullName evidence="2">XAC2610-related protein</fullName>
    </submittedName>
</protein>
<dbReference type="Proteomes" id="UP001589589">
    <property type="component" value="Unassembled WGS sequence"/>
</dbReference>
<accession>A0ABV5FPK7</accession>
<comment type="caution">
    <text evidence="2">The sequence shown here is derived from an EMBL/GenBank/DDBJ whole genome shotgun (WGS) entry which is preliminary data.</text>
</comment>
<evidence type="ECO:0000256" key="1">
    <source>
        <dbReference type="SAM" id="SignalP"/>
    </source>
</evidence>
<evidence type="ECO:0000313" key="2">
    <source>
        <dbReference type="EMBL" id="MFB9065485.1"/>
    </source>
</evidence>
<dbReference type="InterPro" id="IPR058087">
    <property type="entry name" value="XAC2610_dom"/>
</dbReference>
<reference evidence="2 3" key="1">
    <citation type="submission" date="2024-09" db="EMBL/GenBank/DDBJ databases">
        <authorList>
            <person name="Sun Q."/>
            <person name="Mori K."/>
        </authorList>
    </citation>
    <scope>NUCLEOTIDE SEQUENCE [LARGE SCALE GENOMIC DNA]</scope>
    <source>
        <strain evidence="2 3">CECT 7908</strain>
    </source>
</reference>
<keyword evidence="3" id="KW-1185">Reference proteome</keyword>
<gene>
    <name evidence="2" type="ORF">ACFFUQ_15800</name>
</gene>
<feature type="signal peptide" evidence="1">
    <location>
        <begin position="1"/>
        <end position="18"/>
    </location>
</feature>
<organism evidence="2 3">
    <name type="scientific">Flavobacterium branchiarum</name>
    <dbReference type="NCBI Taxonomy" id="1114870"/>
    <lineage>
        <taxon>Bacteria</taxon>
        <taxon>Pseudomonadati</taxon>
        <taxon>Bacteroidota</taxon>
        <taxon>Flavobacteriia</taxon>
        <taxon>Flavobacteriales</taxon>
        <taxon>Flavobacteriaceae</taxon>
        <taxon>Flavobacterium</taxon>
    </lineage>
</organism>
<evidence type="ECO:0000313" key="3">
    <source>
        <dbReference type="Proteomes" id="UP001589589"/>
    </source>
</evidence>
<dbReference type="EMBL" id="JBHMEX010000052">
    <property type="protein sequence ID" value="MFB9065485.1"/>
    <property type="molecule type" value="Genomic_DNA"/>
</dbReference>
<proteinExistence type="predicted"/>
<sequence length="339" mass="38787">MKFSTTALLLFIFNFTFAQTIFKVDHFSKEYFGKIFIADTSEVFSKGWIAIHDAKSNKQIIKVESEELALTLHNGKALANIKALPYGEQSLILYEDYNFDGIKDFAISDGQNSCYHGPSFKIYLATKTGFKFSPDFTALAQEYCGMFNVDYKEKKINVMTKSGCCWHQFSEFIVENNKPKVIKIVEDNQMDFPYSNYSEQNWDGKKMVVTSKRTISLDEGEGIKTILSFEVDKNQKQVVLFNHNDRVLNYVLIDKNDEVEFSYPINIVYQNPDFTFDKKNNSVTFKNKDVVYTIYDNQNSIGITITTGGKTYNWTGNIASKKGKIKDITATPLDNVVVN</sequence>
<name>A0ABV5FPK7_9FLAO</name>
<keyword evidence="1" id="KW-0732">Signal</keyword>
<feature type="chain" id="PRO_5045179311" evidence="1">
    <location>
        <begin position="19"/>
        <end position="339"/>
    </location>
</feature>
<dbReference type="NCBIfam" id="NF047539">
    <property type="entry name" value="XAC2610_fam"/>
    <property type="match status" value="1"/>
</dbReference>